<sequence>MNPLRTLRYAVGGLGVGLIGLGAWLVAAEPASGNVLVWLAGALVVHDGLLAPLVLAVGLLIAGRPERGLWRGALVIAGSVVLVTLPLLLRPGPAPNPSALPLPYGRNLTIVLAAVAVGAVLPHLVRLWRQRSQRRTGTDG</sequence>
<dbReference type="GeneID" id="95693864"/>
<dbReference type="RefSeq" id="WP_230883184.1">
    <property type="nucleotide sequence ID" value="NZ_CP108188.1"/>
</dbReference>
<reference evidence="2 3" key="1">
    <citation type="submission" date="2022-10" db="EMBL/GenBank/DDBJ databases">
        <title>The complete genomes of actinobacterial strains from the NBC collection.</title>
        <authorList>
            <person name="Joergensen T.S."/>
            <person name="Alvarez Arevalo M."/>
            <person name="Sterndorff E.B."/>
            <person name="Faurdal D."/>
            <person name="Vuksanovic O."/>
            <person name="Mourched A.-S."/>
            <person name="Charusanti P."/>
            <person name="Shaw S."/>
            <person name="Blin K."/>
            <person name="Weber T."/>
        </authorList>
    </citation>
    <scope>NUCLEOTIDE SEQUENCE [LARGE SCALE GENOMIC DNA]</scope>
    <source>
        <strain evidence="2 3">NBC_00123</strain>
    </source>
</reference>
<accession>A0ABZ1L4Y0</accession>
<name>A0ABZ1L4Y0_9ACTN</name>
<gene>
    <name evidence="2" type="ORF">OG814_05115</name>
</gene>
<keyword evidence="1" id="KW-0812">Transmembrane</keyword>
<keyword evidence="3" id="KW-1185">Reference proteome</keyword>
<dbReference type="EMBL" id="CP108188">
    <property type="protein sequence ID" value="WTR68696.1"/>
    <property type="molecule type" value="Genomic_DNA"/>
</dbReference>
<organism evidence="2 3">
    <name type="scientific">Streptomyces zaomyceticus</name>
    <dbReference type="NCBI Taxonomy" id="68286"/>
    <lineage>
        <taxon>Bacteria</taxon>
        <taxon>Bacillati</taxon>
        <taxon>Actinomycetota</taxon>
        <taxon>Actinomycetes</taxon>
        <taxon>Kitasatosporales</taxon>
        <taxon>Streptomycetaceae</taxon>
        <taxon>Streptomyces</taxon>
    </lineage>
</organism>
<keyword evidence="1" id="KW-0472">Membrane</keyword>
<feature type="transmembrane region" description="Helical" evidence="1">
    <location>
        <begin position="69"/>
        <end position="88"/>
    </location>
</feature>
<feature type="transmembrane region" description="Helical" evidence="1">
    <location>
        <begin position="108"/>
        <end position="125"/>
    </location>
</feature>
<proteinExistence type="predicted"/>
<evidence type="ECO:0000313" key="3">
    <source>
        <dbReference type="Proteomes" id="UP001622594"/>
    </source>
</evidence>
<evidence type="ECO:0000313" key="2">
    <source>
        <dbReference type="EMBL" id="WTR68696.1"/>
    </source>
</evidence>
<protein>
    <submittedName>
        <fullName evidence="2">Uncharacterized protein</fullName>
    </submittedName>
</protein>
<evidence type="ECO:0000256" key="1">
    <source>
        <dbReference type="SAM" id="Phobius"/>
    </source>
</evidence>
<dbReference type="Proteomes" id="UP001622594">
    <property type="component" value="Chromosome"/>
</dbReference>
<keyword evidence="1" id="KW-1133">Transmembrane helix</keyword>
<feature type="transmembrane region" description="Helical" evidence="1">
    <location>
        <begin position="38"/>
        <end position="62"/>
    </location>
</feature>